<dbReference type="GO" id="GO:0048749">
    <property type="term" value="P:compound eye development"/>
    <property type="evidence" value="ECO:0007669"/>
    <property type="project" value="UniProtKB-ARBA"/>
</dbReference>
<dbReference type="AlphaFoldDB" id="A0A8S1C883"/>
<evidence type="ECO:0000256" key="2">
    <source>
        <dbReference type="ARBA" id="ARBA00022525"/>
    </source>
</evidence>
<dbReference type="Pfam" id="PF00055">
    <property type="entry name" value="Laminin_N"/>
    <property type="match status" value="1"/>
</dbReference>
<name>A0A8S1C883_9INSE</name>
<dbReference type="PANTHER" id="PTHR10574">
    <property type="entry name" value="NETRIN/LAMININ-RELATED"/>
    <property type="match status" value="1"/>
</dbReference>
<dbReference type="PROSITE" id="PS01248">
    <property type="entry name" value="EGF_LAM_1"/>
    <property type="match status" value="1"/>
</dbReference>
<keyword evidence="5 8" id="KW-1015">Disulfide bond</keyword>
<gene>
    <name evidence="13" type="ORF">CLODIP_2_CD01817</name>
</gene>
<feature type="signal peptide" evidence="9">
    <location>
        <begin position="1"/>
        <end position="19"/>
    </location>
</feature>
<dbReference type="GO" id="GO:0005576">
    <property type="term" value="C:extracellular region"/>
    <property type="evidence" value="ECO:0007669"/>
    <property type="project" value="UniProtKB-SubCell"/>
</dbReference>
<dbReference type="GO" id="GO:0009887">
    <property type="term" value="P:animal organ morphogenesis"/>
    <property type="evidence" value="ECO:0007669"/>
    <property type="project" value="TreeGrafter"/>
</dbReference>
<dbReference type="PROSITE" id="PS50027">
    <property type="entry name" value="EGF_LAM_2"/>
    <property type="match status" value="1"/>
</dbReference>
<evidence type="ECO:0000259" key="11">
    <source>
        <dbReference type="PROSITE" id="PS50189"/>
    </source>
</evidence>
<dbReference type="SMART" id="SM00136">
    <property type="entry name" value="LamNT"/>
    <property type="match status" value="1"/>
</dbReference>
<dbReference type="OrthoDB" id="5984158at2759"/>
<dbReference type="FunFam" id="2.60.120.260:FF:000098">
    <property type="entry name" value="Netrin-A, isoform B"/>
    <property type="match status" value="1"/>
</dbReference>
<sequence length="590" mass="64999">MRAPLLLMVAVAAVAASAAEQDFRSKLFLDEPADPCYEDNAQLRPRRCIPDFVNAAFKRTVLASSTCGAVPTRYCESTGGKAEACQVCDANQAKLAHPATHLTDLNNPNNLTCWRSEPMQAHPYGYQDNVTLVLSLDKTYELTYISLQFCARRFKPDSMAIYKSVDYGNTWQAFQFYSSTCRKDYGKAPRANITKANEQEALCVDVHRADFGSNSVAARVAFSTLEGRPSAADFDNSPVLQDWVTATDIKVVFNRLQPPQQTPRVEPVADDALSSNLLTPLNESDQAGDRFSSFYHYAVSDLAVGGRCKCNGHASKCLPSARDNGQLLCDCRHNTAGRDCEKCKQFHFDRPWGRATLKDANECKACNCNNHARGCRFNMELYKLSGRVSGGICLKCRHFTAGRHCHYCREGYYRDNTKPITNRKACKPCGCHPIGSSGKTCNQTSGQCPCKDGVTGTTCNRCAKDYIQSRSHIAPCIRAPMTSGYDLGSQADTGTAAAAAAVAKDQCGACPAAAKRLNMNKYCRKDFAVLVRVTGREMVGEWVRFSVIVESLFKKPRSNNGANFLRSGPTQMWMLATDLNCKCPKVRTNK</sequence>
<keyword evidence="3 9" id="KW-0732">Signal</keyword>
<evidence type="ECO:0000256" key="1">
    <source>
        <dbReference type="ARBA" id="ARBA00004613"/>
    </source>
</evidence>
<evidence type="ECO:0000256" key="5">
    <source>
        <dbReference type="ARBA" id="ARBA00023157"/>
    </source>
</evidence>
<dbReference type="Proteomes" id="UP000494165">
    <property type="component" value="Unassembled WGS sequence"/>
</dbReference>
<dbReference type="InterPro" id="IPR001134">
    <property type="entry name" value="Netrin_domain"/>
</dbReference>
<comment type="caution">
    <text evidence="13">The sequence shown here is derived from an EMBL/GenBank/DDBJ whole genome shotgun (WGS) entry which is preliminary data.</text>
</comment>
<dbReference type="Gene3D" id="2.10.25.10">
    <property type="entry name" value="Laminin"/>
    <property type="match status" value="2"/>
</dbReference>
<evidence type="ECO:0000256" key="6">
    <source>
        <dbReference type="ARBA" id="ARBA00023180"/>
    </source>
</evidence>
<dbReference type="SMART" id="SM00180">
    <property type="entry name" value="EGF_Lam"/>
    <property type="match status" value="3"/>
</dbReference>
<feature type="domain" description="Laminin N-terminal" evidence="12">
    <location>
        <begin position="44"/>
        <end position="307"/>
    </location>
</feature>
<evidence type="ECO:0000256" key="7">
    <source>
        <dbReference type="ARBA" id="ARBA00023292"/>
    </source>
</evidence>
<dbReference type="Pfam" id="PF00053">
    <property type="entry name" value="EGF_laminin"/>
    <property type="match status" value="1"/>
</dbReference>
<evidence type="ECO:0000313" key="13">
    <source>
        <dbReference type="EMBL" id="CAB3361849.1"/>
    </source>
</evidence>
<dbReference type="CDD" id="cd00055">
    <property type="entry name" value="EGF_Lam"/>
    <property type="match status" value="3"/>
</dbReference>
<proteinExistence type="predicted"/>
<feature type="disulfide bond" evidence="8">
    <location>
        <begin position="431"/>
        <end position="448"/>
    </location>
</feature>
<dbReference type="SUPFAM" id="SSF57196">
    <property type="entry name" value="EGF/Laminin"/>
    <property type="match status" value="3"/>
</dbReference>
<dbReference type="PROSITE" id="PS50189">
    <property type="entry name" value="NTR"/>
    <property type="match status" value="1"/>
</dbReference>
<dbReference type="GO" id="GO:0044295">
    <property type="term" value="C:axonal growth cone"/>
    <property type="evidence" value="ECO:0007669"/>
    <property type="project" value="UniProtKB-ARBA"/>
</dbReference>
<dbReference type="Pfam" id="PF24973">
    <property type="entry name" value="EGF_LMN_ATRN"/>
    <property type="match status" value="2"/>
</dbReference>
<dbReference type="GO" id="GO:0070983">
    <property type="term" value="P:dendrite guidance"/>
    <property type="evidence" value="ECO:0007669"/>
    <property type="project" value="UniProtKB-ARBA"/>
</dbReference>
<evidence type="ECO:0000256" key="8">
    <source>
        <dbReference type="PROSITE-ProRule" id="PRU00460"/>
    </source>
</evidence>
<keyword evidence="4" id="KW-0677">Repeat</keyword>
<dbReference type="FunFam" id="2.10.25.10:FF:000081">
    <property type="entry name" value="Netrin 1"/>
    <property type="match status" value="1"/>
</dbReference>
<feature type="disulfide bond" evidence="8">
    <location>
        <begin position="429"/>
        <end position="441"/>
    </location>
</feature>
<dbReference type="GO" id="GO:0009888">
    <property type="term" value="P:tissue development"/>
    <property type="evidence" value="ECO:0007669"/>
    <property type="project" value="TreeGrafter"/>
</dbReference>
<feature type="chain" id="PRO_5035872407" description="Netrin-1" evidence="9">
    <location>
        <begin position="20"/>
        <end position="590"/>
    </location>
</feature>
<dbReference type="PANTHER" id="PTHR10574:SF365">
    <property type="entry name" value="NETRIN-A-RELATED"/>
    <property type="match status" value="1"/>
</dbReference>
<comment type="subcellular location">
    <subcellularLocation>
        <location evidence="1">Secreted</location>
    </subcellularLocation>
</comment>
<dbReference type="Gene3D" id="2.60.120.260">
    <property type="entry name" value="Galactose-binding domain-like"/>
    <property type="match status" value="1"/>
</dbReference>
<feature type="domain" description="Laminin EGF-like" evidence="10">
    <location>
        <begin position="429"/>
        <end position="478"/>
    </location>
</feature>
<dbReference type="GO" id="GO:2000289">
    <property type="term" value="P:regulation of photoreceptor cell axon guidance"/>
    <property type="evidence" value="ECO:0007669"/>
    <property type="project" value="UniProtKB-ARBA"/>
</dbReference>
<keyword evidence="2" id="KW-0964">Secreted</keyword>
<keyword evidence="14" id="KW-1185">Reference proteome</keyword>
<dbReference type="InterPro" id="IPR002049">
    <property type="entry name" value="LE_dom"/>
</dbReference>
<dbReference type="InterPro" id="IPR008211">
    <property type="entry name" value="Laminin_N"/>
</dbReference>
<dbReference type="InterPro" id="IPR056863">
    <property type="entry name" value="LMN_ATRN_NET-like_EGF"/>
</dbReference>
<feature type="disulfide bond" evidence="8">
    <location>
        <begin position="462"/>
        <end position="476"/>
    </location>
</feature>
<keyword evidence="7 8" id="KW-0424">Laminin EGF-like domain</keyword>
<dbReference type="Pfam" id="PF01759">
    <property type="entry name" value="NTR"/>
    <property type="match status" value="1"/>
</dbReference>
<dbReference type="InterPro" id="IPR008993">
    <property type="entry name" value="TIMP-like_OB-fold"/>
</dbReference>
<reference evidence="13 14" key="1">
    <citation type="submission" date="2020-04" db="EMBL/GenBank/DDBJ databases">
        <authorList>
            <person name="Alioto T."/>
            <person name="Alioto T."/>
            <person name="Gomez Garrido J."/>
        </authorList>
    </citation>
    <scope>NUCLEOTIDE SEQUENCE [LARGE SCALE GENOMIC DNA]</scope>
</reference>
<keyword evidence="6" id="KW-0325">Glycoprotein</keyword>
<accession>A0A8S1C883</accession>
<feature type="domain" description="NTR" evidence="11">
    <location>
        <begin position="507"/>
        <end position="590"/>
    </location>
</feature>
<dbReference type="InterPro" id="IPR018933">
    <property type="entry name" value="Netrin_module_non-TIMP"/>
</dbReference>
<dbReference type="GO" id="GO:0005604">
    <property type="term" value="C:basement membrane"/>
    <property type="evidence" value="ECO:0007669"/>
    <property type="project" value="TreeGrafter"/>
</dbReference>
<organism evidence="13 14">
    <name type="scientific">Cloeon dipterum</name>
    <dbReference type="NCBI Taxonomy" id="197152"/>
    <lineage>
        <taxon>Eukaryota</taxon>
        <taxon>Metazoa</taxon>
        <taxon>Ecdysozoa</taxon>
        <taxon>Arthropoda</taxon>
        <taxon>Hexapoda</taxon>
        <taxon>Insecta</taxon>
        <taxon>Pterygota</taxon>
        <taxon>Palaeoptera</taxon>
        <taxon>Ephemeroptera</taxon>
        <taxon>Pisciforma</taxon>
        <taxon>Baetidae</taxon>
        <taxon>Cloeon</taxon>
    </lineage>
</organism>
<evidence type="ECO:0000259" key="10">
    <source>
        <dbReference type="PROSITE" id="PS50027"/>
    </source>
</evidence>
<dbReference type="EMBL" id="CADEPI010000007">
    <property type="protein sequence ID" value="CAB3361849.1"/>
    <property type="molecule type" value="Genomic_DNA"/>
</dbReference>
<evidence type="ECO:0008006" key="15">
    <source>
        <dbReference type="Google" id="ProtNLM"/>
    </source>
</evidence>
<evidence type="ECO:0000256" key="3">
    <source>
        <dbReference type="ARBA" id="ARBA00022729"/>
    </source>
</evidence>
<evidence type="ECO:0000256" key="9">
    <source>
        <dbReference type="SAM" id="SignalP"/>
    </source>
</evidence>
<dbReference type="GO" id="GO:0008347">
    <property type="term" value="P:glial cell migration"/>
    <property type="evidence" value="ECO:0007669"/>
    <property type="project" value="UniProtKB-ARBA"/>
</dbReference>
<dbReference type="InterPro" id="IPR050440">
    <property type="entry name" value="Laminin/Netrin_ECM"/>
</dbReference>
<dbReference type="Gene3D" id="2.40.50.120">
    <property type="match status" value="1"/>
</dbReference>
<evidence type="ECO:0000313" key="14">
    <source>
        <dbReference type="Proteomes" id="UP000494165"/>
    </source>
</evidence>
<dbReference type="SUPFAM" id="SSF50242">
    <property type="entry name" value="TIMP-like"/>
    <property type="match status" value="1"/>
</dbReference>
<dbReference type="GO" id="GO:0008045">
    <property type="term" value="P:motor neuron axon guidance"/>
    <property type="evidence" value="ECO:0007669"/>
    <property type="project" value="TreeGrafter"/>
</dbReference>
<dbReference type="FunFam" id="2.10.25.10:FF:000048">
    <property type="entry name" value="Netrin 3"/>
    <property type="match status" value="1"/>
</dbReference>
<feature type="disulfide bond" evidence="8">
    <location>
        <begin position="450"/>
        <end position="459"/>
    </location>
</feature>
<protein>
    <recommendedName>
        <fullName evidence="15">Netrin-1</fullName>
    </recommendedName>
</protein>
<dbReference type="PROSITE" id="PS51117">
    <property type="entry name" value="LAMININ_NTER"/>
    <property type="match status" value="1"/>
</dbReference>
<evidence type="ECO:0000259" key="12">
    <source>
        <dbReference type="PROSITE" id="PS51117"/>
    </source>
</evidence>
<evidence type="ECO:0000256" key="4">
    <source>
        <dbReference type="ARBA" id="ARBA00022737"/>
    </source>
</evidence>